<dbReference type="Proteomes" id="UP000637980">
    <property type="component" value="Unassembled WGS sequence"/>
</dbReference>
<gene>
    <name evidence="1" type="ORF">GCM10007094_02860</name>
</gene>
<protein>
    <submittedName>
        <fullName evidence="1">Uncharacterized protein</fullName>
    </submittedName>
</protein>
<proteinExistence type="predicted"/>
<dbReference type="EMBL" id="BMXE01000001">
    <property type="protein sequence ID" value="GHB18530.1"/>
    <property type="molecule type" value="Genomic_DNA"/>
</dbReference>
<dbReference type="RefSeq" id="WP_189434716.1">
    <property type="nucleotide sequence ID" value="NZ_BMXE01000001.1"/>
</dbReference>
<keyword evidence="2" id="KW-1185">Reference proteome</keyword>
<reference evidence="2" key="1">
    <citation type="journal article" date="2019" name="Int. J. Syst. Evol. Microbiol.">
        <title>The Global Catalogue of Microorganisms (GCM) 10K type strain sequencing project: providing services to taxonomists for standard genome sequencing and annotation.</title>
        <authorList>
            <consortium name="The Broad Institute Genomics Platform"/>
            <consortium name="The Broad Institute Genome Sequencing Center for Infectious Disease"/>
            <person name="Wu L."/>
            <person name="Ma J."/>
        </authorList>
    </citation>
    <scope>NUCLEOTIDE SEQUENCE [LARGE SCALE GENOMIC DNA]</scope>
    <source>
        <strain evidence="2">KCTC 12861</strain>
    </source>
</reference>
<name>A0ABQ3DWM0_9HYPH</name>
<sequence length="111" mass="11471">MLGDQLNFSAAEEMEARKPDVSARASGRFSGDLISVLRGGEQCWCSVAGLAQDALLDQAGPSLQNVCGISAIIAINATADRVSRDLKGLSLGLSVSGLPSIQRVAYAGAYT</sequence>
<evidence type="ECO:0000313" key="2">
    <source>
        <dbReference type="Proteomes" id="UP000637980"/>
    </source>
</evidence>
<accession>A0ABQ3DWM0</accession>
<evidence type="ECO:0000313" key="1">
    <source>
        <dbReference type="EMBL" id="GHB18530.1"/>
    </source>
</evidence>
<organism evidence="1 2">
    <name type="scientific">Pseudovibrio japonicus</name>
    <dbReference type="NCBI Taxonomy" id="366534"/>
    <lineage>
        <taxon>Bacteria</taxon>
        <taxon>Pseudomonadati</taxon>
        <taxon>Pseudomonadota</taxon>
        <taxon>Alphaproteobacteria</taxon>
        <taxon>Hyphomicrobiales</taxon>
        <taxon>Stappiaceae</taxon>
        <taxon>Pseudovibrio</taxon>
    </lineage>
</organism>
<comment type="caution">
    <text evidence="1">The sequence shown here is derived from an EMBL/GenBank/DDBJ whole genome shotgun (WGS) entry which is preliminary data.</text>
</comment>